<dbReference type="EMBL" id="LPBJ01000047">
    <property type="protein sequence ID" value="KVP97969.1"/>
    <property type="molecule type" value="Genomic_DNA"/>
</dbReference>
<dbReference type="Proteomes" id="UP000056453">
    <property type="component" value="Unassembled WGS sequence"/>
</dbReference>
<reference evidence="1 2" key="1">
    <citation type="submission" date="2015-11" db="EMBL/GenBank/DDBJ databases">
        <title>Expanding the genomic diversity of Burkholderia species for the development of highly accurate diagnostics.</title>
        <authorList>
            <person name="Sahl J."/>
            <person name="Keim P."/>
            <person name="Wagner D."/>
        </authorList>
    </citation>
    <scope>NUCLEOTIDE SEQUENCE [LARGE SCALE GENOMIC DNA]</scope>
    <source>
        <strain evidence="1 2">MSMB1808WGS</strain>
    </source>
</reference>
<comment type="caution">
    <text evidence="1">The sequence shown here is derived from an EMBL/GenBank/DDBJ whole genome shotgun (WGS) entry which is preliminary data.</text>
</comment>
<accession>A0AAW3MQX4</accession>
<sequence>MQLESTNLNTLDEQTRAGGGWLLLDFAGRREHLDHVRRLVQELNRQQQLHVVDFVEHAKSATLDLFDGSPPDIADDLVSMLPPVPQGFPGAMYYRAKAHDAIEFLTSALRAAGETVSFVSLNMLLSSTSAIRNLEARVRECDVSAYQRLAAFLDELHADNARLRHTEEARLKEVLGGVAGRIAQFGQGRLGAVFNSVKPGIQISAVVKSNHMLYLRLPAYEAFAEQIARVISAKLNNSLARAGGKPNGEQGGETFLKFELFA</sequence>
<evidence type="ECO:0000313" key="2">
    <source>
        <dbReference type="Proteomes" id="UP000056453"/>
    </source>
</evidence>
<keyword evidence="2" id="KW-1185">Reference proteome</keyword>
<gene>
    <name evidence="1" type="ORF">WJ96_05205</name>
</gene>
<organism evidence="1 2">
    <name type="scientific">Burkholderia ubonensis</name>
    <dbReference type="NCBI Taxonomy" id="101571"/>
    <lineage>
        <taxon>Bacteria</taxon>
        <taxon>Pseudomonadati</taxon>
        <taxon>Pseudomonadota</taxon>
        <taxon>Betaproteobacteria</taxon>
        <taxon>Burkholderiales</taxon>
        <taxon>Burkholderiaceae</taxon>
        <taxon>Burkholderia</taxon>
        <taxon>Burkholderia cepacia complex</taxon>
    </lineage>
</organism>
<name>A0AAW3MQX4_9BURK</name>
<evidence type="ECO:0000313" key="1">
    <source>
        <dbReference type="EMBL" id="KVP97969.1"/>
    </source>
</evidence>
<proteinExistence type="predicted"/>
<dbReference type="AlphaFoldDB" id="A0AAW3MQX4"/>
<protein>
    <submittedName>
        <fullName evidence="1">Uncharacterized protein</fullName>
    </submittedName>
</protein>